<dbReference type="RefSeq" id="NP_983063.1">
    <property type="nucleotide sequence ID" value="NM_208416.1"/>
</dbReference>
<comment type="catalytic activity">
    <reaction evidence="6">
        <text>L-saccharopine + NADP(+) + H2O = (S)-2-amino-6-oxohexanoate + L-glutamate + NADPH + H(+)</text>
        <dbReference type="Rhea" id="RHEA:10020"/>
        <dbReference type="ChEBI" id="CHEBI:15377"/>
        <dbReference type="ChEBI" id="CHEBI:15378"/>
        <dbReference type="ChEBI" id="CHEBI:29985"/>
        <dbReference type="ChEBI" id="CHEBI:57783"/>
        <dbReference type="ChEBI" id="CHEBI:57951"/>
        <dbReference type="ChEBI" id="CHEBI:58321"/>
        <dbReference type="ChEBI" id="CHEBI:58349"/>
        <dbReference type="EC" id="1.5.1.10"/>
    </reaction>
</comment>
<proteinExistence type="inferred from homology"/>
<dbReference type="eggNOG" id="KOG0172">
    <property type="taxonomic scope" value="Eukaryota"/>
</dbReference>
<dbReference type="Pfam" id="PF16653">
    <property type="entry name" value="Sacchrp_dh_C"/>
    <property type="match status" value="1"/>
</dbReference>
<evidence type="ECO:0000256" key="5">
    <source>
        <dbReference type="ARBA" id="ARBA00038048"/>
    </source>
</evidence>
<dbReference type="Gene3D" id="3.40.50.720">
    <property type="entry name" value="NAD(P)-binding Rossmann-like Domain"/>
    <property type="match status" value="1"/>
</dbReference>
<dbReference type="STRING" id="284811.Q75DA8"/>
<dbReference type="InterPro" id="IPR005097">
    <property type="entry name" value="Sacchrp_dh_NADP-bd"/>
</dbReference>
<evidence type="ECO:0000256" key="4">
    <source>
        <dbReference type="ARBA" id="ARBA00023154"/>
    </source>
</evidence>
<evidence type="ECO:0000256" key="6">
    <source>
        <dbReference type="ARBA" id="ARBA00051869"/>
    </source>
</evidence>
<dbReference type="PANTHER" id="PTHR11133">
    <property type="entry name" value="SACCHAROPINE DEHYDROGENASE"/>
    <property type="match status" value="1"/>
</dbReference>
<dbReference type="Pfam" id="PF03435">
    <property type="entry name" value="Sacchrp_dh_NADP"/>
    <property type="match status" value="1"/>
</dbReference>
<evidence type="ECO:0000256" key="10">
    <source>
        <dbReference type="ARBA" id="ARBA00083134"/>
    </source>
</evidence>
<dbReference type="FunFam" id="3.30.360.10:FF:000008">
    <property type="entry name" value="Alpha-aminoadipic semialdehyde synthase, mitochondrial"/>
    <property type="match status" value="1"/>
</dbReference>
<evidence type="ECO:0000313" key="14">
    <source>
        <dbReference type="Proteomes" id="UP000000591"/>
    </source>
</evidence>
<feature type="domain" description="Saccharopine dehydrogenase NADP binding" evidence="11">
    <location>
        <begin position="5"/>
        <end position="119"/>
    </location>
</feature>
<dbReference type="InParanoid" id="Q75DA8"/>
<comment type="pathway">
    <text evidence="7">Amino-acid biosynthesis; L-lysine biosynthesis via AAA pathway; L-lysine from L-alpha-aminoadipate (fungal route): step 2/3.</text>
</comment>
<dbReference type="GO" id="GO:0004755">
    <property type="term" value="F:saccharopine dehydrogenase (NADP+, L-glutamate-forming) activity"/>
    <property type="evidence" value="ECO:0007669"/>
    <property type="project" value="UniProtKB-EC"/>
</dbReference>
<dbReference type="AlphaFoldDB" id="Q75DA8"/>
<feature type="domain" description="Saccharopine dehydrogenase-like C-terminal" evidence="12">
    <location>
        <begin position="123"/>
        <end position="438"/>
    </location>
</feature>
<dbReference type="Gene3D" id="1.10.1870.10">
    <property type="entry name" value="Domain 3, Saccharopine reductase"/>
    <property type="match status" value="1"/>
</dbReference>
<dbReference type="InterPro" id="IPR051168">
    <property type="entry name" value="AASS"/>
</dbReference>
<dbReference type="GO" id="GO:0004753">
    <property type="term" value="F:saccharopine dehydrogenase activity"/>
    <property type="evidence" value="ECO:0000318"/>
    <property type="project" value="GO_Central"/>
</dbReference>
<dbReference type="FunFam" id="3.40.50.720:FF:000072">
    <property type="entry name" value="Saccharopine dehydrogenase [NADP(+), L-glutamate-forming]"/>
    <property type="match status" value="1"/>
</dbReference>
<dbReference type="SUPFAM" id="SSF55347">
    <property type="entry name" value="Glyceraldehyde-3-phosphate dehydrogenase-like, C-terminal domain"/>
    <property type="match status" value="1"/>
</dbReference>
<evidence type="ECO:0000256" key="3">
    <source>
        <dbReference type="ARBA" id="ARBA00023002"/>
    </source>
</evidence>
<dbReference type="GeneID" id="4619169"/>
<organism evidence="13 14">
    <name type="scientific">Eremothecium gossypii (strain ATCC 10895 / CBS 109.51 / FGSC 9923 / NRRL Y-1056)</name>
    <name type="common">Yeast</name>
    <name type="synonym">Ashbya gossypii</name>
    <dbReference type="NCBI Taxonomy" id="284811"/>
    <lineage>
        <taxon>Eukaryota</taxon>
        <taxon>Fungi</taxon>
        <taxon>Dikarya</taxon>
        <taxon>Ascomycota</taxon>
        <taxon>Saccharomycotina</taxon>
        <taxon>Saccharomycetes</taxon>
        <taxon>Saccharomycetales</taxon>
        <taxon>Saccharomycetaceae</taxon>
        <taxon>Eremothecium</taxon>
    </lineage>
</organism>
<keyword evidence="14" id="KW-1185">Reference proteome</keyword>
<evidence type="ECO:0000259" key="11">
    <source>
        <dbReference type="Pfam" id="PF03435"/>
    </source>
</evidence>
<evidence type="ECO:0000256" key="8">
    <source>
        <dbReference type="ARBA" id="ARBA00066976"/>
    </source>
</evidence>
<comment type="similarity">
    <text evidence="5">Belongs to the saccharopine dehydrogenase family.</text>
</comment>
<reference evidence="13 14" key="1">
    <citation type="journal article" date="2004" name="Science">
        <title>The Ashbya gossypii genome as a tool for mapping the ancient Saccharomyces cerevisiae genome.</title>
        <authorList>
            <person name="Dietrich F.S."/>
            <person name="Voegeli S."/>
            <person name="Brachat S."/>
            <person name="Lerch A."/>
            <person name="Gates K."/>
            <person name="Steiner S."/>
            <person name="Mohr C."/>
            <person name="Pohlmann R."/>
            <person name="Luedi P."/>
            <person name="Choi S."/>
            <person name="Wing R.A."/>
            <person name="Flavier A."/>
            <person name="Gaffney T.D."/>
            <person name="Philippsen P."/>
        </authorList>
    </citation>
    <scope>NUCLEOTIDE SEQUENCE [LARGE SCALE GENOMIC DNA]</scope>
    <source>
        <strain evidence="14">ATCC 10895 / CBS 109.51 / FGSC 9923 / NRRL Y-1056</strain>
    </source>
</reference>
<dbReference type="GO" id="GO:0019878">
    <property type="term" value="P:lysine biosynthetic process via aminoadipic acid"/>
    <property type="evidence" value="ECO:0000318"/>
    <property type="project" value="GO_Central"/>
</dbReference>
<name>Q75DA8_EREGS</name>
<evidence type="ECO:0000259" key="12">
    <source>
        <dbReference type="Pfam" id="PF16653"/>
    </source>
</evidence>
<keyword evidence="2" id="KW-0521">NADP</keyword>
<accession>Q75DA8</accession>
<dbReference type="OrthoDB" id="10059875at2759"/>
<dbReference type="EC" id="1.5.1.10" evidence="8"/>
<dbReference type="PANTHER" id="PTHR11133:SF22">
    <property type="entry name" value="ALPHA-AMINOADIPIC SEMIALDEHYDE SYNTHASE, MITOCHONDRIAL"/>
    <property type="match status" value="1"/>
</dbReference>
<dbReference type="FunCoup" id="Q75DA8">
    <property type="interactions" value="204"/>
</dbReference>
<dbReference type="HOGENOM" id="CLU_016207_3_1_1"/>
<dbReference type="FunFam" id="1.10.1870.10:FF:000002">
    <property type="entry name" value="Saccharopine dehydrogenase Lys9"/>
    <property type="match status" value="1"/>
</dbReference>
<dbReference type="Gene3D" id="3.30.360.10">
    <property type="entry name" value="Dihydrodipicolinate Reductase, domain 2"/>
    <property type="match status" value="1"/>
</dbReference>
<keyword evidence="3" id="KW-0560">Oxidoreductase</keyword>
<keyword evidence="4" id="KW-0457">Lysine biosynthesis</keyword>
<dbReference type="EMBL" id="AE016815">
    <property type="protein sequence ID" value="AAS50887.1"/>
    <property type="molecule type" value="Genomic_DNA"/>
</dbReference>
<gene>
    <name evidence="13" type="ORF">AGOS_ABR116C</name>
</gene>
<dbReference type="GO" id="GO:0005737">
    <property type="term" value="C:cytoplasm"/>
    <property type="evidence" value="ECO:0000318"/>
    <property type="project" value="GO_Central"/>
</dbReference>
<evidence type="ECO:0000256" key="7">
    <source>
        <dbReference type="ARBA" id="ARBA00060549"/>
    </source>
</evidence>
<dbReference type="InterPro" id="IPR032095">
    <property type="entry name" value="Sacchrp_dh-like_C"/>
</dbReference>
<dbReference type="SUPFAM" id="SSF51735">
    <property type="entry name" value="NAD(P)-binding Rossmann-fold domains"/>
    <property type="match status" value="1"/>
</dbReference>
<evidence type="ECO:0000256" key="1">
    <source>
        <dbReference type="ARBA" id="ARBA00022605"/>
    </source>
</evidence>
<dbReference type="KEGG" id="ago:AGOS_ABR116C"/>
<evidence type="ECO:0000256" key="9">
    <source>
        <dbReference type="ARBA" id="ARBA00067598"/>
    </source>
</evidence>
<evidence type="ECO:0000256" key="2">
    <source>
        <dbReference type="ARBA" id="ARBA00022857"/>
    </source>
</evidence>
<dbReference type="Proteomes" id="UP000000591">
    <property type="component" value="Chromosome II"/>
</dbReference>
<dbReference type="OMA" id="WNYKFTW"/>
<protein>
    <recommendedName>
        <fullName evidence="9">Saccharopine dehydrogenase [NADP(+), L-glutamate-forming]</fullName>
        <ecNumber evidence="8">1.5.1.10</ecNumber>
    </recommendedName>
    <alternativeName>
        <fullName evidence="10">Saccharopine reductase</fullName>
    </alternativeName>
</protein>
<dbReference type="InterPro" id="IPR036291">
    <property type="entry name" value="NAD(P)-bd_dom_sf"/>
</dbReference>
<keyword evidence="1" id="KW-0028">Amino-acid biosynthesis</keyword>
<evidence type="ECO:0000313" key="13">
    <source>
        <dbReference type="EMBL" id="AAS50887.1"/>
    </source>
</evidence>
<sequence length="445" mass="48188">MVKKVLVLGSGFVAKPVVDVLDSTDGIEVTVGCRTLAKAKALTAGTAASAISVDASDSEGLDAAVGEHDVVVSLIPYIHHADVVRAAIRQRKHVVTTSYISPALRALEPEIKAAGITVMNEIGLDPGIDHLYAVKIIDEVHRAGGKINSFLSYCGGLPAPEDSDNPLGYKFSWSARGLLLALKNQAQFWKDGSKQVVKSEDLMASAEPYFIMPGYAFVCYPNRDSTVFRDLYGIPEAKTVIRGTLRYQGFPEFVKVLVDMGLLKEEPHSAFTQAQPWSAALAAYLGAKSASQEHLVAAIDARTSWKSQADRERIIAGLSWLGLLSDELIAPAGNPLDALCASLEQRMQYEEGERDMVCLQHKFDIEWADGSTETRTATLIDYGRPSGYSSMAATVGYPCAIATRLVLEGAISGPGLIAPYTPEVIEPIMRELKDKYGIYMKEKTT</sequence>
<reference evidence="14" key="2">
    <citation type="journal article" date="2013" name="G3 (Bethesda)">
        <title>Genomes of Ashbya fungi isolated from insects reveal four mating-type loci, numerous translocations, lack of transposons, and distinct gene duplications.</title>
        <authorList>
            <person name="Dietrich F.S."/>
            <person name="Voegeli S."/>
            <person name="Kuo S."/>
            <person name="Philippsen P."/>
        </authorList>
    </citation>
    <scope>GENOME REANNOTATION</scope>
    <source>
        <strain evidence="14">ATCC 10895 / CBS 109.51 / FGSC 9923 / NRRL Y-1056</strain>
    </source>
</reference>